<gene>
    <name evidence="1" type="ORF">ABS362_15715</name>
</gene>
<evidence type="ECO:0000313" key="2">
    <source>
        <dbReference type="Proteomes" id="UP001476807"/>
    </source>
</evidence>
<dbReference type="EMBL" id="JBEOKT010000017">
    <property type="protein sequence ID" value="MER2999001.1"/>
    <property type="molecule type" value="Genomic_DNA"/>
</dbReference>
<protein>
    <submittedName>
        <fullName evidence="1">Uncharacterized protein</fullName>
    </submittedName>
</protein>
<keyword evidence="2" id="KW-1185">Reference proteome</keyword>
<reference evidence="1 2" key="1">
    <citation type="submission" date="2024-06" db="EMBL/GenBank/DDBJ databases">
        <title>Pontibacter populi HYL7-15.</title>
        <authorList>
            <person name="Kim M.K."/>
        </authorList>
    </citation>
    <scope>NUCLEOTIDE SEQUENCE [LARGE SCALE GENOMIC DNA]</scope>
    <source>
        <strain evidence="1 2">HYL7-15</strain>
    </source>
</reference>
<name>A0ABV1RXV5_9BACT</name>
<dbReference type="RefSeq" id="WP_350413543.1">
    <property type="nucleotide sequence ID" value="NZ_JBEOKT010000017.1"/>
</dbReference>
<dbReference type="Proteomes" id="UP001476807">
    <property type="component" value="Unassembled WGS sequence"/>
</dbReference>
<proteinExistence type="predicted"/>
<accession>A0ABV1RXV5</accession>
<organism evidence="1 2">
    <name type="scientific">Pontibacter populi</name>
    <dbReference type="NCBI Taxonomy" id="890055"/>
    <lineage>
        <taxon>Bacteria</taxon>
        <taxon>Pseudomonadati</taxon>
        <taxon>Bacteroidota</taxon>
        <taxon>Cytophagia</taxon>
        <taxon>Cytophagales</taxon>
        <taxon>Hymenobacteraceae</taxon>
        <taxon>Pontibacter</taxon>
    </lineage>
</organism>
<evidence type="ECO:0000313" key="1">
    <source>
        <dbReference type="EMBL" id="MER2999001.1"/>
    </source>
</evidence>
<sequence>MQLYFQPQFKSKSIKQTDEFMDADRCHAAYKWWLVGTVNYSYSLKQKSGTV</sequence>
<comment type="caution">
    <text evidence="1">The sequence shown here is derived from an EMBL/GenBank/DDBJ whole genome shotgun (WGS) entry which is preliminary data.</text>
</comment>